<gene>
    <name evidence="2" type="ORF">AB6A68_09035</name>
</gene>
<accession>A0ABV3Y3X3</accession>
<feature type="region of interest" description="Disordered" evidence="1">
    <location>
        <begin position="71"/>
        <end position="95"/>
    </location>
</feature>
<evidence type="ECO:0000313" key="2">
    <source>
        <dbReference type="EMBL" id="MEX6429980.1"/>
    </source>
</evidence>
<evidence type="ECO:0000256" key="1">
    <source>
        <dbReference type="SAM" id="MobiDB-lite"/>
    </source>
</evidence>
<dbReference type="RefSeq" id="WP_298404091.1">
    <property type="nucleotide sequence ID" value="NZ_JBFSHR010000031.1"/>
</dbReference>
<keyword evidence="3" id="KW-1185">Reference proteome</keyword>
<evidence type="ECO:0000313" key="3">
    <source>
        <dbReference type="Proteomes" id="UP001560267"/>
    </source>
</evidence>
<reference evidence="2 3" key="1">
    <citation type="submission" date="2024-07" db="EMBL/GenBank/DDBJ databases">
        <title>Draft Genome Sequence of Ferrimicrobium acidiphilum Strain YE2023, Isolated from a Pulp of Bioleach Reactor.</title>
        <authorList>
            <person name="Elkina Y.A."/>
            <person name="Bulaeva A.G."/>
            <person name="Beletsky A.V."/>
            <person name="Mardanov A.V."/>
        </authorList>
    </citation>
    <scope>NUCLEOTIDE SEQUENCE [LARGE SCALE GENOMIC DNA]</scope>
    <source>
        <strain evidence="2 3">YE2023</strain>
    </source>
</reference>
<dbReference type="Proteomes" id="UP001560267">
    <property type="component" value="Unassembled WGS sequence"/>
</dbReference>
<name>A0ABV3Y3X3_9ACTN</name>
<comment type="caution">
    <text evidence="2">The sequence shown here is derived from an EMBL/GenBank/DDBJ whole genome shotgun (WGS) entry which is preliminary data.</text>
</comment>
<dbReference type="EMBL" id="JBFSHR010000031">
    <property type="protein sequence ID" value="MEX6429980.1"/>
    <property type="molecule type" value="Genomic_DNA"/>
</dbReference>
<protein>
    <submittedName>
        <fullName evidence="2">Uncharacterized protein</fullName>
    </submittedName>
</protein>
<sequence length="95" mass="10234">MGVPFALLGLVYGAINSRHGRQHHCSNRPDVASLTLFDLNRLTIRVDVVIVVVGGSRFAFGQLRHAINAADPDRRADTVSTDDVATAGRPATDPR</sequence>
<proteinExistence type="predicted"/>
<organism evidence="2 3">
    <name type="scientific">Ferrimicrobium acidiphilum</name>
    <dbReference type="NCBI Taxonomy" id="121039"/>
    <lineage>
        <taxon>Bacteria</taxon>
        <taxon>Bacillati</taxon>
        <taxon>Actinomycetota</taxon>
        <taxon>Acidimicrobiia</taxon>
        <taxon>Acidimicrobiales</taxon>
        <taxon>Acidimicrobiaceae</taxon>
        <taxon>Ferrimicrobium</taxon>
    </lineage>
</organism>